<organism evidence="9 10">
    <name type="scientific">Nocardia arthritidis</name>
    <dbReference type="NCBI Taxonomy" id="228602"/>
    <lineage>
        <taxon>Bacteria</taxon>
        <taxon>Bacillati</taxon>
        <taxon>Actinomycetota</taxon>
        <taxon>Actinomycetes</taxon>
        <taxon>Mycobacteriales</taxon>
        <taxon>Nocardiaceae</taxon>
        <taxon>Nocardia</taxon>
    </lineage>
</organism>
<evidence type="ECO:0000256" key="3">
    <source>
        <dbReference type="ARBA" id="ARBA00023239"/>
    </source>
</evidence>
<comment type="catalytic activity">
    <reaction evidence="8">
        <text>a (3R)-3-[(carboxymethyl)amino]fatty acid + holo-[ACP] + H(+) = a (2E)-enoyl-[ACP] + glycine + H2O</text>
        <dbReference type="Rhea" id="RHEA:74923"/>
        <dbReference type="Rhea" id="RHEA-COMP:9685"/>
        <dbReference type="Rhea" id="RHEA-COMP:9925"/>
        <dbReference type="ChEBI" id="CHEBI:15377"/>
        <dbReference type="ChEBI" id="CHEBI:15378"/>
        <dbReference type="ChEBI" id="CHEBI:57305"/>
        <dbReference type="ChEBI" id="CHEBI:64479"/>
        <dbReference type="ChEBI" id="CHEBI:78784"/>
        <dbReference type="ChEBI" id="CHEBI:193080"/>
        <dbReference type="EC" id="4.3.2.11"/>
    </reaction>
    <physiologicalReaction direction="right-to-left" evidence="8">
        <dbReference type="Rhea" id="RHEA:74925"/>
    </physiologicalReaction>
</comment>
<keyword evidence="3" id="KW-0456">Lyase</keyword>
<evidence type="ECO:0000256" key="4">
    <source>
        <dbReference type="ARBA" id="ARBA00035117"/>
    </source>
</evidence>
<dbReference type="Proteomes" id="UP000503540">
    <property type="component" value="Chromosome"/>
</dbReference>
<dbReference type="EC" id="4.3.2.11" evidence="5"/>
<dbReference type="InterPro" id="IPR043064">
    <property type="entry name" value="FcoT_ThioEstase_Rv0098-like_sf"/>
</dbReference>
<evidence type="ECO:0000256" key="2">
    <source>
        <dbReference type="ARBA" id="ARBA00023098"/>
    </source>
</evidence>
<protein>
    <recommendedName>
        <fullName evidence="6">(2E)-enoyl-[ACP] glycyltransferase</fullName>
        <ecNumber evidence="5">4.3.2.11</ecNumber>
    </recommendedName>
    <alternativeName>
        <fullName evidence="7">(2E)-unsaturated fatty acyl-[ACP] glycyltransferase</fullName>
    </alternativeName>
</protein>
<dbReference type="KEGG" id="nah:F5544_19265"/>
<dbReference type="EMBL" id="CP046172">
    <property type="protein sequence ID" value="QIS11721.1"/>
    <property type="molecule type" value="Genomic_DNA"/>
</dbReference>
<evidence type="ECO:0000256" key="5">
    <source>
        <dbReference type="ARBA" id="ARBA00035127"/>
    </source>
</evidence>
<evidence type="ECO:0000256" key="6">
    <source>
        <dbReference type="ARBA" id="ARBA00035169"/>
    </source>
</evidence>
<reference evidence="9 10" key="1">
    <citation type="journal article" date="2019" name="ACS Chem. Biol.">
        <title>Identification and Mobilization of a Cryptic Antibiotic Biosynthesis Gene Locus from a Human-Pathogenic Nocardia Isolate.</title>
        <authorList>
            <person name="Herisse M."/>
            <person name="Ishida K."/>
            <person name="Porter J.L."/>
            <person name="Howden B."/>
            <person name="Hertweck C."/>
            <person name="Stinear T.P."/>
            <person name="Pidot S.J."/>
        </authorList>
    </citation>
    <scope>NUCLEOTIDE SEQUENCE [LARGE SCALE GENOMIC DNA]</scope>
    <source>
        <strain evidence="9 10">AUSMDU00012717</strain>
    </source>
</reference>
<dbReference type="Gene3D" id="3.10.129.30">
    <property type="entry name" value="Rv0098, thioesterase-like hot dog domain"/>
    <property type="match status" value="1"/>
</dbReference>
<evidence type="ECO:0000256" key="7">
    <source>
        <dbReference type="ARBA" id="ARBA00035448"/>
    </source>
</evidence>
<evidence type="ECO:0000313" key="9">
    <source>
        <dbReference type="EMBL" id="QIS11721.1"/>
    </source>
</evidence>
<gene>
    <name evidence="9" type="ORF">F5544_19265</name>
</gene>
<evidence type="ECO:0000313" key="10">
    <source>
        <dbReference type="Proteomes" id="UP000503540"/>
    </source>
</evidence>
<evidence type="ECO:0000256" key="1">
    <source>
        <dbReference type="ARBA" id="ARBA00022832"/>
    </source>
</evidence>
<keyword evidence="2" id="KW-0443">Lipid metabolism</keyword>
<name>A0A6G9YER9_9NOCA</name>
<dbReference type="Pfam" id="PF10862">
    <property type="entry name" value="FcoT"/>
    <property type="match status" value="1"/>
</dbReference>
<keyword evidence="1" id="KW-0276">Fatty acid metabolism</keyword>
<keyword evidence="10" id="KW-1185">Reference proteome</keyword>
<proteinExistence type="inferred from homology"/>
<dbReference type="InterPro" id="IPR022598">
    <property type="entry name" value="FcoT_ThioEstase"/>
</dbReference>
<sequence>MRYPNDPALLGEVLRCYQPHCRYLGALRIESDGEKTVGTADFEITESCYIDATGHLNSVEVNICYNQMLYQSIAMLVRNRVGAVFGAWTMDEFRRRQLPDILITRFESAFRRPIEPRRFHGEITIDGVAQRVSGEGAEYIALDTGFRCWDDAGGACAGAVRIAVVGADLRLAAAR</sequence>
<dbReference type="GO" id="GO:0016829">
    <property type="term" value="F:lyase activity"/>
    <property type="evidence" value="ECO:0007669"/>
    <property type="project" value="UniProtKB-KW"/>
</dbReference>
<dbReference type="AlphaFoldDB" id="A0A6G9YER9"/>
<comment type="similarity">
    <text evidence="4">Belongs to the FcoT family.</text>
</comment>
<accession>A0A6G9YER9</accession>
<dbReference type="GO" id="GO:0006631">
    <property type="term" value="P:fatty acid metabolic process"/>
    <property type="evidence" value="ECO:0007669"/>
    <property type="project" value="UniProtKB-KW"/>
</dbReference>
<dbReference type="RefSeq" id="WP_167474492.1">
    <property type="nucleotide sequence ID" value="NZ_CP046172.1"/>
</dbReference>
<evidence type="ECO:0000256" key="8">
    <source>
        <dbReference type="ARBA" id="ARBA00048742"/>
    </source>
</evidence>